<dbReference type="Pfam" id="PF05201">
    <property type="entry name" value="GlutR_N"/>
    <property type="match status" value="1"/>
</dbReference>
<dbReference type="SUPFAM" id="SSF51735">
    <property type="entry name" value="NAD(P)-binding Rossmann-fold domains"/>
    <property type="match status" value="1"/>
</dbReference>
<dbReference type="SUPFAM" id="SSF69742">
    <property type="entry name" value="Glutamyl tRNA-reductase catalytic, N-terminal domain"/>
    <property type="match status" value="1"/>
</dbReference>
<gene>
    <name evidence="4 7" type="primary">hemA</name>
    <name evidence="7" type="ORF">AB8B22_00535</name>
</gene>
<dbReference type="InterPro" id="IPR036291">
    <property type="entry name" value="NAD(P)-bd_dom_sf"/>
</dbReference>
<dbReference type="InterPro" id="IPR018214">
    <property type="entry name" value="GluRdtase_CS"/>
</dbReference>
<keyword evidence="3 4" id="KW-0627">Porphyrin biosynthesis</keyword>
<feature type="domain" description="Quinate/shikimate 5-dehydrogenase/glutamyl-tRNA reductase" evidence="5">
    <location>
        <begin position="167"/>
        <end position="297"/>
    </location>
</feature>
<dbReference type="EMBL" id="CP165644">
    <property type="protein sequence ID" value="XDU66926.1"/>
    <property type="molecule type" value="Genomic_DNA"/>
</dbReference>
<sequence>MQNSIFCQNFFVISFSYKKMSIEERENFVKSKYKTKIENFFEKGDILGYVIVETCLRIEIYLETKKDFEINNLIYQFDFQNINFLKNDVAIFHLFDVICGLDSVIKGEDQVLAQIKKAYFKCLENKKTSKLLNIIFNSAIETGKKFRTESKINEKNMSLDSISVKFIKKKVKNIEDKTIFIIGVGDLTQSILTLFHKMGHKNLIVTNRSERKSTELKKVYDNIRTAKFSQKYEFIKKSDVIISATSAPHLIVEYNGIKEILCDKKERFFLDLAVPRDIDKKIAAFKNVFLYNLDDIWELYNQNVEKREQIVENFFYIIKEQLEKLKIKLEKQKKYSKI</sequence>
<organism evidence="7">
    <name type="scientific">Leptotrichia rugosa</name>
    <dbReference type="NCBI Taxonomy" id="3239302"/>
    <lineage>
        <taxon>Bacteria</taxon>
        <taxon>Fusobacteriati</taxon>
        <taxon>Fusobacteriota</taxon>
        <taxon>Fusobacteriia</taxon>
        <taxon>Fusobacteriales</taxon>
        <taxon>Leptotrichiaceae</taxon>
        <taxon>Leptotrichia</taxon>
    </lineage>
</organism>
<accession>A0AB39VG88</accession>
<evidence type="ECO:0000313" key="7">
    <source>
        <dbReference type="EMBL" id="XDU66926.1"/>
    </source>
</evidence>
<name>A0AB39VG88_9FUSO</name>
<comment type="subunit">
    <text evidence="4">Homodimer.</text>
</comment>
<evidence type="ECO:0000256" key="3">
    <source>
        <dbReference type="ARBA" id="ARBA00023244"/>
    </source>
</evidence>
<evidence type="ECO:0000256" key="4">
    <source>
        <dbReference type="HAMAP-Rule" id="MF_00087"/>
    </source>
</evidence>
<keyword evidence="2 4" id="KW-0560">Oxidoreductase</keyword>
<dbReference type="Gene3D" id="3.40.50.720">
    <property type="entry name" value="NAD(P)-binding Rossmann-like Domain"/>
    <property type="match status" value="1"/>
</dbReference>
<dbReference type="HAMAP" id="MF_00087">
    <property type="entry name" value="Glu_tRNA_reductase"/>
    <property type="match status" value="1"/>
</dbReference>
<feature type="binding site" evidence="4">
    <location>
        <position position="103"/>
    </location>
    <ligand>
        <name>substrate</name>
    </ligand>
</feature>
<feature type="active site" description="Nucleophile" evidence="4">
    <location>
        <position position="55"/>
    </location>
</feature>
<dbReference type="Pfam" id="PF01488">
    <property type="entry name" value="Shikimate_DH"/>
    <property type="match status" value="1"/>
</dbReference>
<proteinExistence type="inferred from homology"/>
<dbReference type="GO" id="GO:0019353">
    <property type="term" value="P:protoporphyrinogen IX biosynthetic process from glutamate"/>
    <property type="evidence" value="ECO:0007669"/>
    <property type="project" value="TreeGrafter"/>
</dbReference>
<dbReference type="InterPro" id="IPR036343">
    <property type="entry name" value="GluRdtase_N_sf"/>
</dbReference>
<dbReference type="AlphaFoldDB" id="A0AB39VG88"/>
<dbReference type="InterPro" id="IPR000343">
    <property type="entry name" value="4pyrrol_synth_GluRdtase"/>
</dbReference>
<reference evidence="7" key="1">
    <citation type="submission" date="2024-07" db="EMBL/GenBank/DDBJ databases">
        <authorList>
            <person name="Li X.-J."/>
            <person name="Wang X."/>
        </authorList>
    </citation>
    <scope>NUCLEOTIDE SEQUENCE</scope>
    <source>
        <strain evidence="7">HSP-334</strain>
    </source>
</reference>
<evidence type="ECO:0000256" key="1">
    <source>
        <dbReference type="ARBA" id="ARBA00022857"/>
    </source>
</evidence>
<dbReference type="PROSITE" id="PS00747">
    <property type="entry name" value="GLUTR"/>
    <property type="match status" value="1"/>
</dbReference>
<dbReference type="PANTHER" id="PTHR43013">
    <property type="entry name" value="GLUTAMYL-TRNA REDUCTASE"/>
    <property type="match status" value="1"/>
</dbReference>
<feature type="binding site" evidence="4">
    <location>
        <begin position="183"/>
        <end position="188"/>
    </location>
    <ligand>
        <name>NADP(+)</name>
        <dbReference type="ChEBI" id="CHEBI:58349"/>
    </ligand>
</feature>
<evidence type="ECO:0000256" key="2">
    <source>
        <dbReference type="ARBA" id="ARBA00023002"/>
    </source>
</evidence>
<feature type="site" description="Important for activity" evidence="4">
    <location>
        <position position="93"/>
    </location>
</feature>
<feature type="binding site" evidence="4">
    <location>
        <begin position="108"/>
        <end position="110"/>
    </location>
    <ligand>
        <name>substrate</name>
    </ligand>
</feature>
<dbReference type="CDD" id="cd05213">
    <property type="entry name" value="NAD_bind_Glutamyl_tRNA_reduct"/>
    <property type="match status" value="1"/>
</dbReference>
<feature type="binding site" evidence="4">
    <location>
        <begin position="54"/>
        <end position="57"/>
    </location>
    <ligand>
        <name>substrate</name>
    </ligand>
</feature>
<comment type="pathway">
    <text evidence="4">Porphyrin-containing compound metabolism; protoporphyrin-IX biosynthesis; 5-aminolevulinate from L-glutamyl-tRNA(Glu): step 1/2.</text>
</comment>
<comment type="domain">
    <text evidence="4">Possesses an unusual extended V-shaped dimeric structure with each monomer consisting of three distinct domains arranged along a curved 'spinal' alpha-helix. The N-terminal catalytic domain specifically recognizes the glutamate moiety of the substrate. The second domain is the NADPH-binding domain, and the third C-terminal domain is responsible for dimerization.</text>
</comment>
<dbReference type="GO" id="GO:0050661">
    <property type="term" value="F:NADP binding"/>
    <property type="evidence" value="ECO:0007669"/>
    <property type="project" value="InterPro"/>
</dbReference>
<dbReference type="GO" id="GO:0008883">
    <property type="term" value="F:glutamyl-tRNA reductase activity"/>
    <property type="evidence" value="ECO:0007669"/>
    <property type="project" value="UniProtKB-UniRule"/>
</dbReference>
<evidence type="ECO:0000259" key="6">
    <source>
        <dbReference type="Pfam" id="PF05201"/>
    </source>
</evidence>
<feature type="domain" description="Glutamyl-tRNA reductase N-terminal" evidence="6">
    <location>
        <begin position="13"/>
        <end position="149"/>
    </location>
</feature>
<dbReference type="InterPro" id="IPR006151">
    <property type="entry name" value="Shikm_DH/Glu-tRNA_Rdtase"/>
</dbReference>
<evidence type="ECO:0000259" key="5">
    <source>
        <dbReference type="Pfam" id="PF01488"/>
    </source>
</evidence>
<protein>
    <recommendedName>
        <fullName evidence="4">Glutamyl-tRNA reductase</fullName>
        <shortName evidence="4">GluTR</shortName>
        <ecNumber evidence="4">1.2.1.70</ecNumber>
    </recommendedName>
</protein>
<comment type="similarity">
    <text evidence="4">Belongs to the glutamyl-tRNA reductase family.</text>
</comment>
<comment type="catalytic activity">
    <reaction evidence="4">
        <text>(S)-4-amino-5-oxopentanoate + tRNA(Glu) + NADP(+) = L-glutamyl-tRNA(Glu) + NADPH + H(+)</text>
        <dbReference type="Rhea" id="RHEA:12344"/>
        <dbReference type="Rhea" id="RHEA-COMP:9663"/>
        <dbReference type="Rhea" id="RHEA-COMP:9680"/>
        <dbReference type="ChEBI" id="CHEBI:15378"/>
        <dbReference type="ChEBI" id="CHEBI:57501"/>
        <dbReference type="ChEBI" id="CHEBI:57783"/>
        <dbReference type="ChEBI" id="CHEBI:58349"/>
        <dbReference type="ChEBI" id="CHEBI:78442"/>
        <dbReference type="ChEBI" id="CHEBI:78520"/>
        <dbReference type="EC" id="1.2.1.70"/>
    </reaction>
</comment>
<dbReference type="KEGG" id="lrug:AB8B22_00535"/>
<comment type="miscellaneous">
    <text evidence="4">During catalysis, the active site Cys acts as a nucleophile attacking the alpha-carbonyl group of tRNA-bound glutamate with the formation of a thioester intermediate between enzyme and glutamate, and the concomitant release of tRNA(Glu). The thioester intermediate is finally reduced by direct hydride transfer from NADPH, to form the product GSA.</text>
</comment>
<dbReference type="Gene3D" id="3.30.460.30">
    <property type="entry name" value="Glutamyl-tRNA reductase, N-terminal domain"/>
    <property type="match status" value="1"/>
</dbReference>
<feature type="binding site" evidence="4">
    <location>
        <position position="114"/>
    </location>
    <ligand>
        <name>substrate</name>
    </ligand>
</feature>
<dbReference type="EC" id="1.2.1.70" evidence="4"/>
<dbReference type="RefSeq" id="WP_369711166.1">
    <property type="nucleotide sequence ID" value="NZ_CP165644.1"/>
</dbReference>
<dbReference type="InterPro" id="IPR015895">
    <property type="entry name" value="4pyrrol_synth_GluRdtase_N"/>
</dbReference>
<dbReference type="PANTHER" id="PTHR43013:SF1">
    <property type="entry name" value="GLUTAMYL-TRNA REDUCTASE"/>
    <property type="match status" value="1"/>
</dbReference>
<dbReference type="NCBIfam" id="TIGR01035">
    <property type="entry name" value="hemA"/>
    <property type="match status" value="1"/>
</dbReference>
<comment type="function">
    <text evidence="4">Catalyzes the NADPH-dependent reduction of glutamyl-tRNA(Glu) to glutamate 1-semialdehyde (GSA).</text>
</comment>
<keyword evidence="1 4" id="KW-0521">NADP</keyword>